<dbReference type="KEGG" id="moi:MOVS_08145"/>
<dbReference type="EMBL" id="CP011158">
    <property type="protein sequence ID" value="ANB91943.1"/>
    <property type="molecule type" value="Genomic_DNA"/>
</dbReference>
<reference evidence="5 7" key="1">
    <citation type="submission" date="2015-04" db="EMBL/GenBank/DDBJ databases">
        <authorList>
            <person name="Calcutt M.J."/>
            <person name="Foecking M.F."/>
        </authorList>
    </citation>
    <scope>NUCLEOTIDE SEQUENCE [LARGE SCALE GENOMIC DNA]</scope>
    <source>
        <strain evidence="5 7">199/55</strain>
    </source>
</reference>
<protein>
    <recommendedName>
        <fullName evidence="1">Proline iminopeptidase</fullName>
    </recommendedName>
</protein>
<dbReference type="Proteomes" id="UP000255102">
    <property type="component" value="Unassembled WGS sequence"/>
</dbReference>
<keyword evidence="6" id="KW-0378">Hydrolase</keyword>
<dbReference type="GO" id="GO:0004177">
    <property type="term" value="F:aminopeptidase activity"/>
    <property type="evidence" value="ECO:0007669"/>
    <property type="project" value="UniProtKB-KW"/>
</dbReference>
<proteinExistence type="predicted"/>
<dbReference type="SUPFAM" id="SSF53474">
    <property type="entry name" value="alpha/beta-Hydrolases"/>
    <property type="match status" value="1"/>
</dbReference>
<reference evidence="6 8" key="2">
    <citation type="submission" date="2018-06" db="EMBL/GenBank/DDBJ databases">
        <authorList>
            <consortium name="Pathogen Informatics"/>
            <person name="Doyle S."/>
        </authorList>
    </citation>
    <scope>NUCLEOTIDE SEQUENCE [LARGE SCALE GENOMIC DNA]</scope>
    <source>
        <strain evidence="6 8">NCTC11227</strain>
    </source>
</reference>
<name>A0A378PLP0_9GAMM</name>
<dbReference type="RefSeq" id="WP_063514523.1">
    <property type="nucleotide sequence ID" value="NZ_CP011158.1"/>
</dbReference>
<dbReference type="EMBL" id="UGPW01000001">
    <property type="protein sequence ID" value="STY87684.1"/>
    <property type="molecule type" value="Genomic_DNA"/>
</dbReference>
<evidence type="ECO:0000256" key="1">
    <source>
        <dbReference type="ARBA" id="ARBA00021843"/>
    </source>
</evidence>
<feature type="domain" description="Peptidase S33 tripeptidyl aminopeptidase-like C-terminal" evidence="4">
    <location>
        <begin position="394"/>
        <end position="480"/>
    </location>
</feature>
<feature type="domain" description="AB hydrolase-1" evidence="3">
    <location>
        <begin position="100"/>
        <end position="242"/>
    </location>
</feature>
<dbReference type="InterPro" id="IPR029058">
    <property type="entry name" value="AB_hydrolase_fold"/>
</dbReference>
<keyword evidence="2" id="KW-0812">Transmembrane</keyword>
<dbReference type="InterPro" id="IPR000073">
    <property type="entry name" value="AB_hydrolase_1"/>
</dbReference>
<gene>
    <name evidence="6" type="primary">tap</name>
    <name evidence="5" type="ORF">MOVS_08145</name>
    <name evidence="6" type="ORF">NCTC11227_01703</name>
</gene>
<dbReference type="PANTHER" id="PTHR43722:SF1">
    <property type="entry name" value="PROLINE IMINOPEPTIDASE"/>
    <property type="match status" value="1"/>
</dbReference>
<organism evidence="6 8">
    <name type="scientific">Moraxella ovis</name>
    <dbReference type="NCBI Taxonomy" id="29433"/>
    <lineage>
        <taxon>Bacteria</taxon>
        <taxon>Pseudomonadati</taxon>
        <taxon>Pseudomonadota</taxon>
        <taxon>Gammaproteobacteria</taxon>
        <taxon>Moraxellales</taxon>
        <taxon>Moraxellaceae</taxon>
        <taxon>Moraxella</taxon>
    </lineage>
</organism>
<dbReference type="GO" id="GO:0005737">
    <property type="term" value="C:cytoplasm"/>
    <property type="evidence" value="ECO:0007669"/>
    <property type="project" value="InterPro"/>
</dbReference>
<keyword evidence="7" id="KW-1185">Reference proteome</keyword>
<evidence type="ECO:0000313" key="5">
    <source>
        <dbReference type="EMBL" id="ANB91943.1"/>
    </source>
</evidence>
<feature type="transmembrane region" description="Helical" evidence="2">
    <location>
        <begin position="12"/>
        <end position="31"/>
    </location>
</feature>
<dbReference type="Proteomes" id="UP000076765">
    <property type="component" value="Chromosome"/>
</dbReference>
<dbReference type="STRING" id="29433.MOVS_08145"/>
<keyword evidence="2" id="KW-0472">Membrane</keyword>
<dbReference type="Pfam" id="PF00561">
    <property type="entry name" value="Abhydrolase_1"/>
    <property type="match status" value="1"/>
</dbReference>
<dbReference type="GO" id="GO:0006508">
    <property type="term" value="P:proteolysis"/>
    <property type="evidence" value="ECO:0007669"/>
    <property type="project" value="InterPro"/>
</dbReference>
<sequence>MTLKLLKSFLKYITIFIVALIAILLCFYLYLISGSTKQGDITWHSCYRPTYWSWFILPPPTSLQCATLSVPVDYAKPDGKHFTIPLTRLSATGDDIVGDLLLLSGGPGGHSLDMSTTMGSDEYSQAIKERFHILGYAPRGVKPSTPAIDCGGVEEEGNAKAYMDACIQHTGADILPFVSSKEVVIDLDSIRQALQNDTWSMVGYSYGTKLVAKYAEHYPTHLRAGVADGVVDTAEDLETILFNQQKHAQIALDGFMKSCQAPCVFDKNKEPNQAFLDTLNTIAQKDLKDKDGKVIDQKALIGVFGESMNDESAWQKMHQMFDELMQGKTDTYDFEKLIAKIGEKSFSSDALSIINCADSAPKLDKDDYIKSAKAIDNQSQFDNYKTRPDDEYLDSCYYWQWTATDDLNENLVNDDTPNLLFVSYEYDLATPLPNAMTMAKKFDDPLIVLSGQYGHTVSLFGTNACVDDYVSRYLLDPKSDFGDKLLFCAKL</sequence>
<accession>A0A378PLP0</accession>
<evidence type="ECO:0000313" key="8">
    <source>
        <dbReference type="Proteomes" id="UP000255102"/>
    </source>
</evidence>
<keyword evidence="6" id="KW-0031">Aminopeptidase</keyword>
<dbReference type="InterPro" id="IPR013595">
    <property type="entry name" value="Pept_S33_TAP-like_C"/>
</dbReference>
<keyword evidence="2" id="KW-1133">Transmembrane helix</keyword>
<dbReference type="AlphaFoldDB" id="A0A378PLP0"/>
<dbReference type="Gene3D" id="3.40.50.1820">
    <property type="entry name" value="alpha/beta hydrolase"/>
    <property type="match status" value="1"/>
</dbReference>
<evidence type="ECO:0000259" key="3">
    <source>
        <dbReference type="Pfam" id="PF00561"/>
    </source>
</evidence>
<dbReference type="PANTHER" id="PTHR43722">
    <property type="entry name" value="PROLINE IMINOPEPTIDASE"/>
    <property type="match status" value="1"/>
</dbReference>
<evidence type="ECO:0000313" key="6">
    <source>
        <dbReference type="EMBL" id="STY87684.1"/>
    </source>
</evidence>
<dbReference type="Pfam" id="PF08386">
    <property type="entry name" value="Abhydrolase_4"/>
    <property type="match status" value="1"/>
</dbReference>
<evidence type="ECO:0000313" key="7">
    <source>
        <dbReference type="Proteomes" id="UP000076765"/>
    </source>
</evidence>
<keyword evidence="6" id="KW-0645">Protease</keyword>
<dbReference type="InterPro" id="IPR005944">
    <property type="entry name" value="Pro_iminopeptidase"/>
</dbReference>
<evidence type="ECO:0000256" key="2">
    <source>
        <dbReference type="SAM" id="Phobius"/>
    </source>
</evidence>
<evidence type="ECO:0000259" key="4">
    <source>
        <dbReference type="Pfam" id="PF08386"/>
    </source>
</evidence>